<dbReference type="InterPro" id="IPR036691">
    <property type="entry name" value="Endo/exonu/phosph_ase_sf"/>
</dbReference>
<evidence type="ECO:0000313" key="2">
    <source>
        <dbReference type="EMBL" id="KAL2082812.1"/>
    </source>
</evidence>
<accession>A0ABD1J6N8</accession>
<gene>
    <name evidence="2" type="ORF">ACEWY4_022630</name>
</gene>
<dbReference type="SUPFAM" id="SSF56219">
    <property type="entry name" value="DNase I-like"/>
    <property type="match status" value="1"/>
</dbReference>
<keyword evidence="3" id="KW-1185">Reference proteome</keyword>
<dbReference type="InterPro" id="IPR005135">
    <property type="entry name" value="Endo/exonuclease/phosphatase"/>
</dbReference>
<dbReference type="EMBL" id="JBHFQA010000019">
    <property type="protein sequence ID" value="KAL2082812.1"/>
    <property type="molecule type" value="Genomic_DNA"/>
</dbReference>
<dbReference type="Proteomes" id="UP001591681">
    <property type="component" value="Unassembled WGS sequence"/>
</dbReference>
<sequence>MATCIKEYSSVRRDRDNGRGGGIITFIKTDFQYREIKRGKQLEYLIIEVWLGKESIEIINFYNPCQQLQLNQLEEIWEGIKGRVIWCGDFNAHSSLWGDKNDLNGDIILEFMDEEELVCLNDGSGTRMDIARGTESAIDLTLATATLADKCGWEVLRGNAVGSDHFPIRTEIGMDCSAEQEVHNDRWILERADWEKFREVSDALLFSVDGDVEDFSAGYTAIVGAATAAIPKTKLVSLGRIVPWWNNKCRMAVKARNKAFRVLKRTHNFQNLVLFKKAQADVRRTIKQAKKECWRRFCDSIGQDTPVGKIWSMIKRMKGNGKQYGYPGLLDGNTVITSIVGKAEIIAKTLSKVHSSENLSQQEKMARAETVQKHQQDCVRADDSADVIGGGGECTVYYH</sequence>
<dbReference type="InterPro" id="IPR052560">
    <property type="entry name" value="RdDP_mobile_element"/>
</dbReference>
<name>A0ABD1J6N8_9TELE</name>
<dbReference type="PANTHER" id="PTHR36688:SF2">
    <property type="entry name" value="ENDONUCLEASE_EXONUCLEASE_PHOSPHATASE DOMAIN-CONTAINING PROTEIN"/>
    <property type="match status" value="1"/>
</dbReference>
<dbReference type="AlphaFoldDB" id="A0ABD1J6N8"/>
<proteinExistence type="predicted"/>
<evidence type="ECO:0000259" key="1">
    <source>
        <dbReference type="Pfam" id="PF14529"/>
    </source>
</evidence>
<organism evidence="2 3">
    <name type="scientific">Coilia grayii</name>
    <name type="common">Gray's grenadier anchovy</name>
    <dbReference type="NCBI Taxonomy" id="363190"/>
    <lineage>
        <taxon>Eukaryota</taxon>
        <taxon>Metazoa</taxon>
        <taxon>Chordata</taxon>
        <taxon>Craniata</taxon>
        <taxon>Vertebrata</taxon>
        <taxon>Euteleostomi</taxon>
        <taxon>Actinopterygii</taxon>
        <taxon>Neopterygii</taxon>
        <taxon>Teleostei</taxon>
        <taxon>Clupei</taxon>
        <taxon>Clupeiformes</taxon>
        <taxon>Clupeoidei</taxon>
        <taxon>Engraulidae</taxon>
        <taxon>Coilinae</taxon>
        <taxon>Coilia</taxon>
    </lineage>
</organism>
<comment type="caution">
    <text evidence="2">The sequence shown here is derived from an EMBL/GenBank/DDBJ whole genome shotgun (WGS) entry which is preliminary data.</text>
</comment>
<feature type="domain" description="Endonuclease/exonuclease/phosphatase" evidence="1">
    <location>
        <begin position="56"/>
        <end position="168"/>
    </location>
</feature>
<evidence type="ECO:0000313" key="3">
    <source>
        <dbReference type="Proteomes" id="UP001591681"/>
    </source>
</evidence>
<dbReference type="Gene3D" id="3.60.10.10">
    <property type="entry name" value="Endonuclease/exonuclease/phosphatase"/>
    <property type="match status" value="1"/>
</dbReference>
<protein>
    <recommendedName>
        <fullName evidence="1">Endonuclease/exonuclease/phosphatase domain-containing protein</fullName>
    </recommendedName>
</protein>
<reference evidence="2 3" key="1">
    <citation type="submission" date="2024-09" db="EMBL/GenBank/DDBJ databases">
        <title>A chromosome-level genome assembly of Gray's grenadier anchovy, Coilia grayii.</title>
        <authorList>
            <person name="Fu Z."/>
        </authorList>
    </citation>
    <scope>NUCLEOTIDE SEQUENCE [LARGE SCALE GENOMIC DNA]</scope>
    <source>
        <strain evidence="2">G4</strain>
        <tissue evidence="2">Muscle</tissue>
    </source>
</reference>
<dbReference type="PANTHER" id="PTHR36688">
    <property type="entry name" value="ENDO/EXONUCLEASE/PHOSPHATASE DOMAIN-CONTAINING PROTEIN"/>
    <property type="match status" value="1"/>
</dbReference>
<dbReference type="Pfam" id="PF14529">
    <property type="entry name" value="Exo_endo_phos_2"/>
    <property type="match status" value="1"/>
</dbReference>